<protein>
    <submittedName>
        <fullName evidence="2">Uncharacterized protein</fullName>
    </submittedName>
</protein>
<name>A0ABD3RC25_9STRA</name>
<evidence type="ECO:0000256" key="1">
    <source>
        <dbReference type="SAM" id="MobiDB-lite"/>
    </source>
</evidence>
<comment type="caution">
    <text evidence="2">The sequence shown here is derived from an EMBL/GenBank/DDBJ whole genome shotgun (WGS) entry which is preliminary data.</text>
</comment>
<feature type="region of interest" description="Disordered" evidence="1">
    <location>
        <begin position="70"/>
        <end position="113"/>
    </location>
</feature>
<proteinExistence type="predicted"/>
<dbReference type="EMBL" id="JALLPB020000418">
    <property type="protein sequence ID" value="KAL3809311.1"/>
    <property type="molecule type" value="Genomic_DNA"/>
</dbReference>
<dbReference type="Proteomes" id="UP001530377">
    <property type="component" value="Unassembled WGS sequence"/>
</dbReference>
<dbReference type="AlphaFoldDB" id="A0ABD3RC25"/>
<sequence length="374" mass="40092">MSSYGAAAASVVPPTNVQVIAPATLVAGYTFDAMYEGVTFSVVVPEGGVIKGQRFIVPFIPTPTAVAVGASSSSSSSSSSSDPRDVGNEEDGGGGNNPIRRRHGGGGRTREVGNPGGIWRDGLCDCCRFGPCHPHLLFALFLKPILIGQLLTRMKMTWIGRRTNVADDGTYDVTNLNDSRIEVNDRWRNSLRDVIVVTALYLAVAAVTSPMEDDDEEGSSSKHRDESSGVDDVRYAINSCSSAIYGFYILYVMVQLRAVMRHVYSIPEESCLCMYRLFGSDPRDGVCGNVGGDGDGDDDGTRWCTSGVAVGWEDVCCSIWCQFCVLGQMARHTVDYGERDAACCNASGVIDWDDDEAYIGVESGHVGEGSVLVV</sequence>
<reference evidence="2 3" key="1">
    <citation type="submission" date="2024-10" db="EMBL/GenBank/DDBJ databases">
        <title>Updated reference genomes for cyclostephanoid diatoms.</title>
        <authorList>
            <person name="Roberts W.R."/>
            <person name="Alverson A.J."/>
        </authorList>
    </citation>
    <scope>NUCLEOTIDE SEQUENCE [LARGE SCALE GENOMIC DNA]</scope>
    <source>
        <strain evidence="2 3">AJA228-03</strain>
    </source>
</reference>
<organism evidence="2 3">
    <name type="scientific">Cyclostephanos tholiformis</name>
    <dbReference type="NCBI Taxonomy" id="382380"/>
    <lineage>
        <taxon>Eukaryota</taxon>
        <taxon>Sar</taxon>
        <taxon>Stramenopiles</taxon>
        <taxon>Ochrophyta</taxon>
        <taxon>Bacillariophyta</taxon>
        <taxon>Coscinodiscophyceae</taxon>
        <taxon>Thalassiosirophycidae</taxon>
        <taxon>Stephanodiscales</taxon>
        <taxon>Stephanodiscaceae</taxon>
        <taxon>Cyclostephanos</taxon>
    </lineage>
</organism>
<feature type="compositionally biased region" description="Low complexity" evidence="1">
    <location>
        <begin position="71"/>
        <end position="81"/>
    </location>
</feature>
<gene>
    <name evidence="2" type="ORF">ACHAXA_008710</name>
</gene>
<keyword evidence="3" id="KW-1185">Reference proteome</keyword>
<accession>A0ABD3RC25</accession>
<evidence type="ECO:0000313" key="2">
    <source>
        <dbReference type="EMBL" id="KAL3809311.1"/>
    </source>
</evidence>
<evidence type="ECO:0000313" key="3">
    <source>
        <dbReference type="Proteomes" id="UP001530377"/>
    </source>
</evidence>